<keyword evidence="4 7" id="KW-0732">Signal</keyword>
<dbReference type="AlphaFoldDB" id="A0A8J7WC72"/>
<evidence type="ECO:0000256" key="1">
    <source>
        <dbReference type="ARBA" id="ARBA00004193"/>
    </source>
</evidence>
<dbReference type="SUPFAM" id="SSF53822">
    <property type="entry name" value="Periplasmic binding protein-like I"/>
    <property type="match status" value="1"/>
</dbReference>
<gene>
    <name evidence="9" type="ORF">KB874_12160</name>
</gene>
<dbReference type="PANTHER" id="PTHR34296">
    <property type="entry name" value="TRANSCRIPTIONAL ACTIVATOR PROTEIN MED"/>
    <property type="match status" value="1"/>
</dbReference>
<evidence type="ECO:0000256" key="3">
    <source>
        <dbReference type="ARBA" id="ARBA00022475"/>
    </source>
</evidence>
<dbReference type="Pfam" id="PF02608">
    <property type="entry name" value="Bmp"/>
    <property type="match status" value="1"/>
</dbReference>
<feature type="chain" id="PRO_5035238687" evidence="7">
    <location>
        <begin position="24"/>
        <end position="334"/>
    </location>
</feature>
<evidence type="ECO:0000313" key="10">
    <source>
        <dbReference type="Proteomes" id="UP000681356"/>
    </source>
</evidence>
<dbReference type="Proteomes" id="UP000681356">
    <property type="component" value="Unassembled WGS sequence"/>
</dbReference>
<comment type="subcellular location">
    <subcellularLocation>
        <location evidence="1">Cell membrane</location>
        <topology evidence="1">Lipid-anchor</topology>
    </subcellularLocation>
</comment>
<sequence length="334" mass="35254">MTFFTKTLGTVAALALTAGAVLADPALIYDLGGKFDKSFNEAAFNGAERFASETGGTYKDIEIQSEAQREQALRRFAEAGFNPIVTTGFAIANIMGEVAKDYPETKFVNVDGWLPEVPPNVLLINFQEHQGSYLVGMMAAMASKSGTIGFIGGMDIPLIRHFGCGYAQGAKAVNPDVKIIANMTGTTPTAWNDPVKGSELAKSQISQGADVIYAAAGGTGVGVLQTAADENILSIGVDSNQNHLHPGKVLTSMLKRVDVAVFEAMSAGADLETGKFMTLGLAEDGVGYAMDDNNAPLVSEEMKTAVDAARQQIIDGSLNVVSYYENDSCPALQF</sequence>
<evidence type="ECO:0000256" key="5">
    <source>
        <dbReference type="ARBA" id="ARBA00023136"/>
    </source>
</evidence>
<comment type="caution">
    <text evidence="9">The sequence shown here is derived from an EMBL/GenBank/DDBJ whole genome shotgun (WGS) entry which is preliminary data.</text>
</comment>
<keyword evidence="6" id="KW-0449">Lipoprotein</keyword>
<evidence type="ECO:0000259" key="8">
    <source>
        <dbReference type="Pfam" id="PF02608"/>
    </source>
</evidence>
<evidence type="ECO:0000256" key="4">
    <source>
        <dbReference type="ARBA" id="ARBA00022729"/>
    </source>
</evidence>
<feature type="domain" description="ABC transporter substrate-binding protein PnrA-like" evidence="8">
    <location>
        <begin position="35"/>
        <end position="315"/>
    </location>
</feature>
<dbReference type="GO" id="GO:0005886">
    <property type="term" value="C:plasma membrane"/>
    <property type="evidence" value="ECO:0007669"/>
    <property type="project" value="UniProtKB-SubCell"/>
</dbReference>
<comment type="similarity">
    <text evidence="2">Belongs to the BMP lipoprotein family.</text>
</comment>
<name>A0A8J7WC72_9RHOB</name>
<dbReference type="PANTHER" id="PTHR34296:SF2">
    <property type="entry name" value="ABC TRANSPORTER GUANOSINE-BINDING PROTEIN NUPN"/>
    <property type="match status" value="1"/>
</dbReference>
<dbReference type="EMBL" id="JAGTUU010000004">
    <property type="protein sequence ID" value="MBS0124852.1"/>
    <property type="molecule type" value="Genomic_DNA"/>
</dbReference>
<proteinExistence type="inferred from homology"/>
<protein>
    <submittedName>
        <fullName evidence="9">BMP family ABC transporter substrate-binding protein</fullName>
    </submittedName>
</protein>
<evidence type="ECO:0000256" key="2">
    <source>
        <dbReference type="ARBA" id="ARBA00008610"/>
    </source>
</evidence>
<feature type="signal peptide" evidence="7">
    <location>
        <begin position="1"/>
        <end position="23"/>
    </location>
</feature>
<reference evidence="9" key="1">
    <citation type="submission" date="2021-04" db="EMBL/GenBank/DDBJ databases">
        <authorList>
            <person name="Yoon J."/>
        </authorList>
    </citation>
    <scope>NUCLEOTIDE SEQUENCE</scope>
    <source>
        <strain evidence="9">KMU-90</strain>
    </source>
</reference>
<dbReference type="InterPro" id="IPR028082">
    <property type="entry name" value="Peripla_BP_I"/>
</dbReference>
<dbReference type="RefSeq" id="WP_212536810.1">
    <property type="nucleotide sequence ID" value="NZ_JAGTUU010000004.1"/>
</dbReference>
<accession>A0A8J7WC72</accession>
<dbReference type="Gene3D" id="3.40.50.2300">
    <property type="match status" value="2"/>
</dbReference>
<evidence type="ECO:0000256" key="7">
    <source>
        <dbReference type="SAM" id="SignalP"/>
    </source>
</evidence>
<evidence type="ECO:0000256" key="6">
    <source>
        <dbReference type="ARBA" id="ARBA00023288"/>
    </source>
</evidence>
<organism evidence="9 10">
    <name type="scientific">Thetidibacter halocola</name>
    <dbReference type="NCBI Taxonomy" id="2827239"/>
    <lineage>
        <taxon>Bacteria</taxon>
        <taxon>Pseudomonadati</taxon>
        <taxon>Pseudomonadota</taxon>
        <taxon>Alphaproteobacteria</taxon>
        <taxon>Rhodobacterales</taxon>
        <taxon>Roseobacteraceae</taxon>
        <taxon>Thetidibacter</taxon>
    </lineage>
</organism>
<dbReference type="InterPro" id="IPR050957">
    <property type="entry name" value="BMP_lipoprotein"/>
</dbReference>
<keyword evidence="5" id="KW-0472">Membrane</keyword>
<dbReference type="InterPro" id="IPR003760">
    <property type="entry name" value="PnrA-like"/>
</dbReference>
<dbReference type="FunFam" id="3.40.50.2300:FF:000255">
    <property type="entry name" value="BMP family ABC transporter substrate-binding protein"/>
    <property type="match status" value="1"/>
</dbReference>
<keyword evidence="3" id="KW-1003">Cell membrane</keyword>
<dbReference type="CDD" id="cd06354">
    <property type="entry name" value="PBP1_PrnA-like"/>
    <property type="match status" value="1"/>
</dbReference>
<evidence type="ECO:0000313" key="9">
    <source>
        <dbReference type="EMBL" id="MBS0124852.1"/>
    </source>
</evidence>
<keyword evidence="10" id="KW-1185">Reference proteome</keyword>